<feature type="region of interest" description="Disordered" evidence="1">
    <location>
        <begin position="113"/>
        <end position="133"/>
    </location>
</feature>
<gene>
    <name evidence="2" type="ORF">HDK90DRAFT_348411</name>
</gene>
<evidence type="ECO:0000313" key="3">
    <source>
        <dbReference type="Proteomes" id="UP001492380"/>
    </source>
</evidence>
<name>A0ABR1YHI3_9PEZI</name>
<protein>
    <submittedName>
        <fullName evidence="2">Uncharacterized protein</fullName>
    </submittedName>
</protein>
<proteinExistence type="predicted"/>
<reference evidence="2 3" key="1">
    <citation type="submission" date="2024-04" db="EMBL/GenBank/DDBJ databases">
        <title>Phyllosticta paracitricarpa is synonymous to the EU quarantine fungus P. citricarpa based on phylogenomic analyses.</title>
        <authorList>
            <consortium name="Lawrence Berkeley National Laboratory"/>
            <person name="Van Ingen-Buijs V.A."/>
            <person name="Van Westerhoven A.C."/>
            <person name="Haridas S."/>
            <person name="Skiadas P."/>
            <person name="Martin F."/>
            <person name="Groenewald J.Z."/>
            <person name="Crous P.W."/>
            <person name="Seidl M.F."/>
        </authorList>
    </citation>
    <scope>NUCLEOTIDE SEQUENCE [LARGE SCALE GENOMIC DNA]</scope>
    <source>
        <strain evidence="2 3">CBS 123374</strain>
    </source>
</reference>
<comment type="caution">
    <text evidence="2">The sequence shown here is derived from an EMBL/GenBank/DDBJ whole genome shotgun (WGS) entry which is preliminary data.</text>
</comment>
<evidence type="ECO:0000313" key="2">
    <source>
        <dbReference type="EMBL" id="KAK8229142.1"/>
    </source>
</evidence>
<organism evidence="2 3">
    <name type="scientific">Phyllosticta capitalensis</name>
    <dbReference type="NCBI Taxonomy" id="121624"/>
    <lineage>
        <taxon>Eukaryota</taxon>
        <taxon>Fungi</taxon>
        <taxon>Dikarya</taxon>
        <taxon>Ascomycota</taxon>
        <taxon>Pezizomycotina</taxon>
        <taxon>Dothideomycetes</taxon>
        <taxon>Dothideomycetes incertae sedis</taxon>
        <taxon>Botryosphaeriales</taxon>
        <taxon>Phyllostictaceae</taxon>
        <taxon>Phyllosticta</taxon>
    </lineage>
</organism>
<feature type="region of interest" description="Disordered" evidence="1">
    <location>
        <begin position="1"/>
        <end position="37"/>
    </location>
</feature>
<dbReference type="EMBL" id="JBBWRZ010000009">
    <property type="protein sequence ID" value="KAK8229142.1"/>
    <property type="molecule type" value="Genomic_DNA"/>
</dbReference>
<evidence type="ECO:0000256" key="1">
    <source>
        <dbReference type="SAM" id="MobiDB-lite"/>
    </source>
</evidence>
<keyword evidence="3" id="KW-1185">Reference proteome</keyword>
<dbReference type="Proteomes" id="UP001492380">
    <property type="component" value="Unassembled WGS sequence"/>
</dbReference>
<sequence length="357" mass="39740">MELSPWMRHGSQVDVAPQCPHERDTGGPRGQTMSTGTYGLPTLAPRLDVVYGGVSCPSTIVILKLGNYFSNADQRAFCTWSNRSLASLKKQKSAPRNPCMPGCGYCGNSPAKRDVPPADQTRPDMHLSSPDSTRTLHVFERQTQTPRETEKGLFLFVIMRLQALGEPTTQGRATRKVVERAAKASLADCPPRRLTITCLQPAFFSTGHTTTLPSIQYSSLAQRSLEPWFVQTHAIRLRSPNGHRDHSPFVPWLRRYQSSTHRTNQPTNQPPTPALLFPRFQNFSTHIASALQTPETNILYCPFHHPVELETLSLSALSIHHTSLATAFVDFSTRLLLIAMAVVVCFSFRPVSCNLYS</sequence>
<accession>A0ABR1YHI3</accession>
<feature type="compositionally biased region" description="Basic and acidic residues" evidence="1">
    <location>
        <begin position="113"/>
        <end position="125"/>
    </location>
</feature>